<dbReference type="Proteomes" id="UP000030004">
    <property type="component" value="Unassembled WGS sequence"/>
</dbReference>
<dbReference type="STRING" id="1461694.ATO9_03965"/>
<reference evidence="1 2" key="1">
    <citation type="journal article" date="2015" name="Antonie Van Leeuwenhoek">
        <title>Pseudooceanicola atlanticus gen. nov. sp. nov., isolated from surface seawater of the Atlantic Ocean and reclassification of Oceanicola batsensis, Oceanicola marinus, Oceanicola nitratireducens, Oceanicola nanhaiensis, Oceanicola antarcticus and Oceanicola flagellatus, as Pseudooceanicola batsensis comb. nov., Pseudooceanicola marinus comb. nov., Pseudooceanicola nitratireducens comb. nov., Pseudooceanicola nanhaiensis comb. nov., Pseudooceanicola antarcticus comb. nov., and Pseudooceanicola flagellatus comb. nov.</title>
        <authorList>
            <person name="Lai Q."/>
            <person name="Li G."/>
            <person name="Liu X."/>
            <person name="Du Y."/>
            <person name="Sun F."/>
            <person name="Shao Z."/>
        </authorList>
    </citation>
    <scope>NUCLEOTIDE SEQUENCE [LARGE SCALE GENOMIC DNA]</scope>
    <source>
        <strain evidence="1 2">22II-s11g</strain>
    </source>
</reference>
<dbReference type="RefSeq" id="WP_043745208.1">
    <property type="nucleotide sequence ID" value="NZ_AQQX01000001.1"/>
</dbReference>
<sequence>MLTLNEALSKIDQGWNLSREISERAVIVRSHAQKGHVERAEEVAFEIDTLQRAMFHRSNPTSVWEGDRTDGIVWRMSTAAWADKAVHGYLLSRYLVTPFGTSHDNAEALARRILRPRLPLSLERVDQFQRVAA</sequence>
<protein>
    <submittedName>
        <fullName evidence="1">Uncharacterized protein</fullName>
    </submittedName>
</protein>
<proteinExistence type="predicted"/>
<dbReference type="EMBL" id="AQQX01000001">
    <property type="protein sequence ID" value="KGM50643.1"/>
    <property type="molecule type" value="Genomic_DNA"/>
</dbReference>
<keyword evidence="2" id="KW-1185">Reference proteome</keyword>
<dbReference type="AlphaFoldDB" id="A0A0A0EKE8"/>
<organism evidence="1 2">
    <name type="scientific">Pseudooceanicola atlanticus</name>
    <dbReference type="NCBI Taxonomy" id="1461694"/>
    <lineage>
        <taxon>Bacteria</taxon>
        <taxon>Pseudomonadati</taxon>
        <taxon>Pseudomonadota</taxon>
        <taxon>Alphaproteobacteria</taxon>
        <taxon>Rhodobacterales</taxon>
        <taxon>Paracoccaceae</taxon>
        <taxon>Pseudooceanicola</taxon>
    </lineage>
</organism>
<name>A0A0A0EKE8_9RHOB</name>
<evidence type="ECO:0000313" key="1">
    <source>
        <dbReference type="EMBL" id="KGM50643.1"/>
    </source>
</evidence>
<accession>A0A0A0EKE8</accession>
<evidence type="ECO:0000313" key="2">
    <source>
        <dbReference type="Proteomes" id="UP000030004"/>
    </source>
</evidence>
<gene>
    <name evidence="1" type="ORF">ATO9_03965</name>
</gene>
<comment type="caution">
    <text evidence="1">The sequence shown here is derived from an EMBL/GenBank/DDBJ whole genome shotgun (WGS) entry which is preliminary data.</text>
</comment>